<dbReference type="InterPro" id="IPR015422">
    <property type="entry name" value="PyrdxlP-dep_Trfase_small"/>
</dbReference>
<dbReference type="EMBL" id="CP032630">
    <property type="protein sequence ID" value="AYF98640.1"/>
    <property type="molecule type" value="Genomic_DNA"/>
</dbReference>
<keyword evidence="5" id="KW-0663">Pyridoxal phosphate</keyword>
<evidence type="ECO:0000256" key="4">
    <source>
        <dbReference type="ARBA" id="ARBA00022723"/>
    </source>
</evidence>
<keyword evidence="4" id="KW-0479">Metal-binding</keyword>
<dbReference type="Gene3D" id="1.10.260.50">
    <property type="match status" value="1"/>
</dbReference>
<comment type="similarity">
    <text evidence="2">Belongs to the class-V pyridoxal-phosphate-dependent aminotransferase family. NifS/IscS subfamily.</text>
</comment>
<dbReference type="InterPro" id="IPR000192">
    <property type="entry name" value="Aminotrans_V_dom"/>
</dbReference>
<name>A0A387BJE2_9MICO</name>
<evidence type="ECO:0000259" key="9">
    <source>
        <dbReference type="Pfam" id="PF00266"/>
    </source>
</evidence>
<dbReference type="SUPFAM" id="SSF53383">
    <property type="entry name" value="PLP-dependent transferases"/>
    <property type="match status" value="1"/>
</dbReference>
<dbReference type="KEGG" id="lyd:D7I47_10455"/>
<dbReference type="AlphaFoldDB" id="A0A387BJE2"/>
<dbReference type="OrthoDB" id="9808002at2"/>
<dbReference type="Gene3D" id="3.40.640.10">
    <property type="entry name" value="Type I PLP-dependent aspartate aminotransferase-like (Major domain)"/>
    <property type="match status" value="1"/>
</dbReference>
<evidence type="ECO:0000313" key="10">
    <source>
        <dbReference type="EMBL" id="AYF98640.1"/>
    </source>
</evidence>
<dbReference type="InterPro" id="IPR015421">
    <property type="entry name" value="PyrdxlP-dep_Trfase_major"/>
</dbReference>
<dbReference type="InterPro" id="IPR015424">
    <property type="entry name" value="PyrdxlP-dep_Trfase"/>
</dbReference>
<keyword evidence="11" id="KW-1185">Reference proteome</keyword>
<keyword evidence="3" id="KW-0808">Transferase</keyword>
<evidence type="ECO:0000256" key="3">
    <source>
        <dbReference type="ARBA" id="ARBA00022679"/>
    </source>
</evidence>
<keyword evidence="7" id="KW-0411">Iron-sulfur</keyword>
<evidence type="ECO:0000256" key="6">
    <source>
        <dbReference type="ARBA" id="ARBA00023004"/>
    </source>
</evidence>
<evidence type="ECO:0000256" key="2">
    <source>
        <dbReference type="ARBA" id="ARBA00006490"/>
    </source>
</evidence>
<accession>A0A387BJE2</accession>
<dbReference type="Proteomes" id="UP000278886">
    <property type="component" value="Chromosome"/>
</dbReference>
<dbReference type="GO" id="GO:0046872">
    <property type="term" value="F:metal ion binding"/>
    <property type="evidence" value="ECO:0007669"/>
    <property type="project" value="UniProtKB-KW"/>
</dbReference>
<dbReference type="RefSeq" id="WP_120762987.1">
    <property type="nucleotide sequence ID" value="NZ_CP032630.1"/>
</dbReference>
<comment type="catalytic activity">
    <reaction evidence="8">
        <text>(sulfur carrier)-H + L-cysteine = (sulfur carrier)-SH + L-alanine</text>
        <dbReference type="Rhea" id="RHEA:43892"/>
        <dbReference type="Rhea" id="RHEA-COMP:14737"/>
        <dbReference type="Rhea" id="RHEA-COMP:14739"/>
        <dbReference type="ChEBI" id="CHEBI:29917"/>
        <dbReference type="ChEBI" id="CHEBI:35235"/>
        <dbReference type="ChEBI" id="CHEBI:57972"/>
        <dbReference type="ChEBI" id="CHEBI:64428"/>
        <dbReference type="EC" id="2.8.1.7"/>
    </reaction>
</comment>
<reference evidence="11" key="1">
    <citation type="submission" date="2018-09" db="EMBL/GenBank/DDBJ databases">
        <title>Genome sequencing of strain 2DFWR-13.</title>
        <authorList>
            <person name="Heo J."/>
            <person name="Kim S.-J."/>
            <person name="Kwon S.-W."/>
        </authorList>
    </citation>
    <scope>NUCLEOTIDE SEQUENCE [LARGE SCALE GENOMIC DNA]</scope>
    <source>
        <strain evidence="11">2DFWR-13</strain>
    </source>
</reference>
<comment type="cofactor">
    <cofactor evidence="1">
        <name>pyridoxal 5'-phosphate</name>
        <dbReference type="ChEBI" id="CHEBI:597326"/>
    </cofactor>
</comment>
<dbReference type="GO" id="GO:0051536">
    <property type="term" value="F:iron-sulfur cluster binding"/>
    <property type="evidence" value="ECO:0007669"/>
    <property type="project" value="UniProtKB-KW"/>
</dbReference>
<organism evidence="10 11">
    <name type="scientific">Protaetiibacter intestinalis</name>
    <dbReference type="NCBI Taxonomy" id="2419774"/>
    <lineage>
        <taxon>Bacteria</taxon>
        <taxon>Bacillati</taxon>
        <taxon>Actinomycetota</taxon>
        <taxon>Actinomycetes</taxon>
        <taxon>Micrococcales</taxon>
        <taxon>Microbacteriaceae</taxon>
        <taxon>Protaetiibacter</taxon>
    </lineage>
</organism>
<evidence type="ECO:0000256" key="5">
    <source>
        <dbReference type="ARBA" id="ARBA00022898"/>
    </source>
</evidence>
<dbReference type="InterPro" id="IPR016454">
    <property type="entry name" value="Cysteine_dSase"/>
</dbReference>
<evidence type="ECO:0000256" key="8">
    <source>
        <dbReference type="ARBA" id="ARBA00050776"/>
    </source>
</evidence>
<sequence length="385" mass="38856">MAVYLDHAATSPMPEEVLAAYTDALRLVGNPSSIHGPGQAARELLESGREAVARSLGVDPVEVVLTGGGTESVNLGVKGLYWAARAADPARRRIVVPLGEHKATIDAVEWLERHEGAAVDWVPLDAAGRIRLDAFAGALAEGGDEVALVTALWANNEVGTVQPVAELVELAHARGVPVHLDAIAAYGQLPIDVHAVGADAVSVSAHKIGGPVGIGALALARTAKLEALLHGGDQQRGRSGTQDAAGAVAFGAAAARAVAALPLSRVAALRDRLVAGVLASVDGAVLRGGAGPERLPGNAHFTFAGVDGDALLYLLDASGIAVSTGSACQAGVAELPHVLLAMGVPESEARGALRVTLGHDTTDADVDAFLAALPAAVARARAAAS</sequence>
<evidence type="ECO:0000256" key="1">
    <source>
        <dbReference type="ARBA" id="ARBA00001933"/>
    </source>
</evidence>
<dbReference type="GO" id="GO:0031071">
    <property type="term" value="F:cysteine desulfurase activity"/>
    <property type="evidence" value="ECO:0007669"/>
    <property type="project" value="UniProtKB-EC"/>
</dbReference>
<dbReference type="PANTHER" id="PTHR11601:SF34">
    <property type="entry name" value="CYSTEINE DESULFURASE"/>
    <property type="match status" value="1"/>
</dbReference>
<evidence type="ECO:0000256" key="7">
    <source>
        <dbReference type="ARBA" id="ARBA00023014"/>
    </source>
</evidence>
<protein>
    <submittedName>
        <fullName evidence="10">Cysteine desulfurase</fullName>
    </submittedName>
</protein>
<dbReference type="Gene3D" id="3.90.1150.10">
    <property type="entry name" value="Aspartate Aminotransferase, domain 1"/>
    <property type="match status" value="1"/>
</dbReference>
<gene>
    <name evidence="10" type="ORF">D7I47_10455</name>
</gene>
<dbReference type="Pfam" id="PF00266">
    <property type="entry name" value="Aminotran_5"/>
    <property type="match status" value="1"/>
</dbReference>
<dbReference type="PANTHER" id="PTHR11601">
    <property type="entry name" value="CYSTEINE DESULFURYLASE FAMILY MEMBER"/>
    <property type="match status" value="1"/>
</dbReference>
<evidence type="ECO:0000313" key="11">
    <source>
        <dbReference type="Proteomes" id="UP000278886"/>
    </source>
</evidence>
<feature type="domain" description="Aminotransferase class V" evidence="9">
    <location>
        <begin position="3"/>
        <end position="369"/>
    </location>
</feature>
<proteinExistence type="inferred from homology"/>
<dbReference type="PIRSF" id="PIRSF005572">
    <property type="entry name" value="NifS"/>
    <property type="match status" value="1"/>
</dbReference>
<keyword evidence="6" id="KW-0408">Iron</keyword>